<gene>
    <name evidence="1" type="ORF">NT26_0587</name>
</gene>
<sequence>MDAHTSNRFTIEAQRAISRFRNIGPATLATTIWRAARLHLRQPRRKPPTPRNERVVVTLTTVPARAKTLAAVLRGLLDQSEPADRIVLALPRATRRGEPYPKLETMNLPAGIDVVRCDDEGPATKLLPTLKLEAGSVLIVVDDDVIYPHRFIETLLAAHRLAPGAALGFRGVQLAQGVRFPDLLHIFATGVDTPTPVDVLFGTWGYLLPPGAPGEDVHDFSDAPAEARWVDDVWISGHLARAGIPRLVVVADELPLETPSSLRASLTSGINKSGQNDEITLNAFAGHW</sequence>
<dbReference type="InterPro" id="IPR029044">
    <property type="entry name" value="Nucleotide-diphossugar_trans"/>
</dbReference>
<evidence type="ECO:0000313" key="2">
    <source>
        <dbReference type="Proteomes" id="UP000010792"/>
    </source>
</evidence>
<dbReference type="AlphaFoldDB" id="L0NBY9"/>
<accession>L0NBY9</accession>
<reference evidence="1 2" key="1">
    <citation type="journal article" date="2013" name="Genome Biol. Evol.">
        <title>Life in an arsenic-containing gold mine: genome and physiology of the autotrophic arsenite-oxidizing bacterium rhizobium sp. NT-26.</title>
        <authorList>
            <person name="Andres J."/>
            <person name="Arsene-Ploetze F."/>
            <person name="Barbe V."/>
            <person name="Brochier-Armanet C."/>
            <person name="Cleiss-Arnold J."/>
            <person name="Coppee J.Y."/>
            <person name="Dillies M.A."/>
            <person name="Geist"/>
            <person name="L"/>
            <person name="Joublin A."/>
            <person name="Koechler S."/>
            <person name="Lassalle F."/>
            <person name="Marchal M."/>
            <person name="Medigue C."/>
            <person name="Muller D."/>
            <person name="Nesme X."/>
            <person name="Plewniak F."/>
            <person name="Proux C."/>
            <person name="Ramirez-Bahena M.H."/>
            <person name="Schenowitz C."/>
            <person name="Sismeiro O."/>
            <person name="Vallenet D."/>
            <person name="Santini J.M."/>
            <person name="Bertin P.N."/>
        </authorList>
    </citation>
    <scope>NUCLEOTIDE SEQUENCE [LARGE SCALE GENOMIC DNA]</scope>
    <source>
        <strain evidence="1 2">NT-26</strain>
    </source>
</reference>
<dbReference type="CDD" id="cd00761">
    <property type="entry name" value="Glyco_tranf_GTA_type"/>
    <property type="match status" value="1"/>
</dbReference>
<evidence type="ECO:0008006" key="3">
    <source>
        <dbReference type="Google" id="ProtNLM"/>
    </source>
</evidence>
<name>L0NBY9_9HYPH</name>
<dbReference type="OrthoDB" id="5465469at2"/>
<dbReference type="STRING" id="1125847.NT26_0587"/>
<dbReference type="SUPFAM" id="SSF53448">
    <property type="entry name" value="Nucleotide-diphospho-sugar transferases"/>
    <property type="match status" value="1"/>
</dbReference>
<evidence type="ECO:0000313" key="1">
    <source>
        <dbReference type="EMBL" id="CCF18311.1"/>
    </source>
</evidence>
<protein>
    <recommendedName>
        <fullName evidence="3">Glycosyltransferase</fullName>
    </recommendedName>
</protein>
<dbReference type="RefSeq" id="WP_052637269.1">
    <property type="nucleotide sequence ID" value="NZ_FO082820.1"/>
</dbReference>
<dbReference type="EMBL" id="FO082820">
    <property type="protein sequence ID" value="CCF18311.1"/>
    <property type="molecule type" value="Genomic_DNA"/>
</dbReference>
<dbReference type="KEGG" id="rht:NT26_0587"/>
<proteinExistence type="predicted"/>
<keyword evidence="2" id="KW-1185">Reference proteome</keyword>
<organism evidence="1 2">
    <name type="scientific">Pseudorhizobium banfieldiae</name>
    <dbReference type="NCBI Taxonomy" id="1125847"/>
    <lineage>
        <taxon>Bacteria</taxon>
        <taxon>Pseudomonadati</taxon>
        <taxon>Pseudomonadota</taxon>
        <taxon>Alphaproteobacteria</taxon>
        <taxon>Hyphomicrobiales</taxon>
        <taxon>Rhizobiaceae</taxon>
        <taxon>Rhizobium/Agrobacterium group</taxon>
        <taxon>Pseudorhizobium</taxon>
    </lineage>
</organism>
<dbReference type="Proteomes" id="UP000010792">
    <property type="component" value="Chromosome"/>
</dbReference>